<dbReference type="InterPro" id="IPR036278">
    <property type="entry name" value="Sialidase_sf"/>
</dbReference>
<dbReference type="EMBL" id="FQZE01000010">
    <property type="protein sequence ID" value="SHJ07891.1"/>
    <property type="molecule type" value="Genomic_DNA"/>
</dbReference>
<dbReference type="InterPro" id="IPR011040">
    <property type="entry name" value="Sialidase"/>
</dbReference>
<dbReference type="Gene3D" id="2.120.10.10">
    <property type="match status" value="1"/>
</dbReference>
<dbReference type="PANTHER" id="PTHR43752">
    <property type="entry name" value="BNR/ASP-BOX REPEAT FAMILY PROTEIN"/>
    <property type="match status" value="1"/>
</dbReference>
<evidence type="ECO:0000259" key="1">
    <source>
        <dbReference type="Pfam" id="PF13088"/>
    </source>
</evidence>
<evidence type="ECO:0000313" key="2">
    <source>
        <dbReference type="EMBL" id="SHJ07891.1"/>
    </source>
</evidence>
<dbReference type="PANTHER" id="PTHR43752:SF2">
    <property type="entry name" value="BNR_ASP-BOX REPEAT FAMILY PROTEIN"/>
    <property type="match status" value="1"/>
</dbReference>
<dbReference type="STRING" id="1168035.SAMN05444280_110125"/>
<evidence type="ECO:0000313" key="3">
    <source>
        <dbReference type="Proteomes" id="UP000184050"/>
    </source>
</evidence>
<dbReference type="Pfam" id="PF13088">
    <property type="entry name" value="BNR_2"/>
    <property type="match status" value="1"/>
</dbReference>
<dbReference type="AlphaFoldDB" id="A0A1M6GD64"/>
<protein>
    <submittedName>
        <fullName evidence="2">Predicted neuraminidase (Sialidase)</fullName>
    </submittedName>
</protein>
<organism evidence="2 3">
    <name type="scientific">Tangfeifania diversioriginum</name>
    <dbReference type="NCBI Taxonomy" id="1168035"/>
    <lineage>
        <taxon>Bacteria</taxon>
        <taxon>Pseudomonadati</taxon>
        <taxon>Bacteroidota</taxon>
        <taxon>Bacteroidia</taxon>
        <taxon>Marinilabiliales</taxon>
        <taxon>Prolixibacteraceae</taxon>
        <taxon>Tangfeifania</taxon>
    </lineage>
</organism>
<dbReference type="CDD" id="cd15482">
    <property type="entry name" value="Sialidase_non-viral"/>
    <property type="match status" value="1"/>
</dbReference>
<accession>A0A1M6GD64</accession>
<keyword evidence="3" id="KW-1185">Reference proteome</keyword>
<feature type="domain" description="Sialidase" evidence="1">
    <location>
        <begin position="57"/>
        <end position="329"/>
    </location>
</feature>
<name>A0A1M6GD64_9BACT</name>
<sequence>MRTTGTIILILVVMNLFANNPFKGDRAIVKSEFVYKAEDVPFPSCHASTIAETSEGLVAAWFGGTYEKHPDVGIWFSRFINGSWSVPVEVANGVQHSNLRYPTWNPVLFDYGDELFLFYKDGPNPRDWWGQLIISCDNGKTWSRRMRLPEEIYGPIKNKPELLSNGELICPTSTEHDGWQVHMEFTSDRGKTWERTEPINNGKKIAAIQPSILKHPGEKLQILCRSKNKRILSAWSTDNGRTWSKLKPIDLPNPNSGTDAVTLKDGRHVLVYNHVDPNEEWGNRNILNVAVSNDGLNWQAAVLLENDPDPDGEYSYPAVIQSGDGMVHVTYTWNRKLIKHVVLDPAKFEPEPMQNGKWPEM</sequence>
<dbReference type="OrthoDB" id="9766741at2"/>
<proteinExistence type="predicted"/>
<dbReference type="SUPFAM" id="SSF50939">
    <property type="entry name" value="Sialidases"/>
    <property type="match status" value="1"/>
</dbReference>
<dbReference type="Proteomes" id="UP000184050">
    <property type="component" value="Unassembled WGS sequence"/>
</dbReference>
<reference evidence="2 3" key="1">
    <citation type="submission" date="2016-11" db="EMBL/GenBank/DDBJ databases">
        <authorList>
            <person name="Jaros S."/>
            <person name="Januszkiewicz K."/>
            <person name="Wedrychowicz H."/>
        </authorList>
    </citation>
    <scope>NUCLEOTIDE SEQUENCE [LARGE SCALE GENOMIC DNA]</scope>
    <source>
        <strain evidence="2 3">DSM 27063</strain>
    </source>
</reference>
<gene>
    <name evidence="2" type="ORF">SAMN05444280_110125</name>
</gene>